<reference evidence="2" key="1">
    <citation type="journal article" date="2019" name="Int. J. Syst. Evol. Microbiol.">
        <title>The Global Catalogue of Microorganisms (GCM) 10K type strain sequencing project: providing services to taxonomists for standard genome sequencing and annotation.</title>
        <authorList>
            <consortium name="The Broad Institute Genomics Platform"/>
            <consortium name="The Broad Institute Genome Sequencing Center for Infectious Disease"/>
            <person name="Wu L."/>
            <person name="Ma J."/>
        </authorList>
    </citation>
    <scope>NUCLEOTIDE SEQUENCE [LARGE SCALE GENOMIC DNA]</scope>
    <source>
        <strain evidence="2">JCM 17130</strain>
    </source>
</reference>
<accession>A0ABW0JMX9</accession>
<dbReference type="Proteomes" id="UP001596013">
    <property type="component" value="Unassembled WGS sequence"/>
</dbReference>
<name>A0ABW0JMX9_9GAMM</name>
<comment type="caution">
    <text evidence="1">The sequence shown here is derived from an EMBL/GenBank/DDBJ whole genome shotgun (WGS) entry which is preliminary data.</text>
</comment>
<dbReference type="RefSeq" id="WP_377305198.1">
    <property type="nucleotide sequence ID" value="NZ_JBHSMK010000005.1"/>
</dbReference>
<gene>
    <name evidence="1" type="ORF">ACFPME_11135</name>
</gene>
<organism evidence="1 2">
    <name type="scientific">Rhodanobacter umsongensis</name>
    <dbReference type="NCBI Taxonomy" id="633153"/>
    <lineage>
        <taxon>Bacteria</taxon>
        <taxon>Pseudomonadati</taxon>
        <taxon>Pseudomonadota</taxon>
        <taxon>Gammaproteobacteria</taxon>
        <taxon>Lysobacterales</taxon>
        <taxon>Rhodanobacteraceae</taxon>
        <taxon>Rhodanobacter</taxon>
    </lineage>
</organism>
<keyword evidence="2" id="KW-1185">Reference proteome</keyword>
<evidence type="ECO:0000313" key="2">
    <source>
        <dbReference type="Proteomes" id="UP001596013"/>
    </source>
</evidence>
<sequence length="196" mass="20697">MSIDITQGMLSEECDADGNPCLSDVGLQYARSLVNDAINEGQGSGVHVELLSCFDLDVQTETAPPHTSGVRSFLIRIDSTEADPRTHFVWLHAAEPGSDHIRVPVGALLGRVAKLEREMGDIDGVAGDMATAAGRSALLEREGRSTAGLLRGVERNSNGQLDALRALAADPATWPLIGAGAVLAGAWECRKKEPDA</sequence>
<dbReference type="EMBL" id="JBHSMK010000005">
    <property type="protein sequence ID" value="MFC5437115.1"/>
    <property type="molecule type" value="Genomic_DNA"/>
</dbReference>
<protein>
    <submittedName>
        <fullName evidence="1">Uncharacterized protein</fullName>
    </submittedName>
</protein>
<evidence type="ECO:0000313" key="1">
    <source>
        <dbReference type="EMBL" id="MFC5437115.1"/>
    </source>
</evidence>
<proteinExistence type="predicted"/>